<dbReference type="AlphaFoldDB" id="A0A2A7UVM2"/>
<evidence type="ECO:0000313" key="3">
    <source>
        <dbReference type="Proteomes" id="UP000220246"/>
    </source>
</evidence>
<evidence type="ECO:0000259" key="1">
    <source>
        <dbReference type="PROSITE" id="PS50851"/>
    </source>
</evidence>
<accession>A0A2A7UVM2</accession>
<dbReference type="InterPro" id="IPR036061">
    <property type="entry name" value="CheW-like_dom_sf"/>
</dbReference>
<dbReference type="SMART" id="SM00260">
    <property type="entry name" value="CheW"/>
    <property type="match status" value="1"/>
</dbReference>
<name>A0A2A7UVM2_COMTR</name>
<evidence type="ECO:0000313" key="2">
    <source>
        <dbReference type="EMBL" id="PEH89365.1"/>
    </source>
</evidence>
<dbReference type="InterPro" id="IPR002545">
    <property type="entry name" value="CheW-lke_dom"/>
</dbReference>
<dbReference type="SUPFAM" id="SSF50341">
    <property type="entry name" value="CheW-like"/>
    <property type="match status" value="1"/>
</dbReference>
<sequence>MTTSSHNAAASSAVPQLHTDAFIPYMRNVTRCEASLRELNLMWRLIESSAKMNCPQEAHAILPMMAATRAGFEQLEQDLVHSMVHQSVTGVMAALATQAQNVIDTLVRNLYERTADVGFLATDSMLCRYVAGLADGVGVQERLRAYRSKYTVYNEILLVGLDGTVLAQTDGDSPVEGSQDPLLAHTLQSSSYVETFRATDLRPHQTHALIYSQRMLHPQTGEPIGVLCLSFDFDGEMRGIFGARAAGLQGSNNGVRSVGLLVNGSGQVLASSDPHWIGADSPVPTYHNSAPSLHIHAGRTYLVQTAASAGYQGYPGPDGWQGQIMIPVEQAFANQSQHLLEQLDPYVAQGLLAHAHRFCPPLHAIITAADTIRRVVWNGQVMTAGDTPDNGSDGTRLQAVLEQIGETGARTNEVFTQSIRALYDTVLNAALRDNTLLSRLLVDLLDRNLYERANDCRWWALTPQLPALLLAVQRDQATDTQVQQVCAQLSHIHSLYTVYSQLVVYDRSGRIVATSLRGETPAGAPAGWQNTTDDVLQHPLLGQSIEADTLTQVLALSSPQAYHVSPWRPSALESSQAPTYAYHAALRSDDGQVLGGIGLVFNAERELQSMLDSAAPHNAATADSATRVLYLDRLGQVLASTDTAQPVGSRMPLPVDLLQLPAGQSAARAMVHAGQYCIVAATAGSGYREFKRSDGYREEVLAVAVQPFGAEQEDAIAAVRRRSTCIDSMAPAQGGQQLREMATFFVGSSLMALDAACVLEALPAAAIAPVSAGRIPHCVGTMARRSRGALTGYVWVFDLNALLHGKPTRVTAQSQVVVLEHAGRRLGLLVSDLQGVARFADSQVIPAPAMAPSQHRLVDALVKANGGSLLIQCLSAAALLHTLQGQASATAAADAHRHPGREENA</sequence>
<dbReference type="OrthoDB" id="9814866at2"/>
<keyword evidence="3" id="KW-1185">Reference proteome</keyword>
<dbReference type="PROSITE" id="PS50851">
    <property type="entry name" value="CHEW"/>
    <property type="match status" value="1"/>
</dbReference>
<comment type="caution">
    <text evidence="2">The sequence shown here is derived from an EMBL/GenBank/DDBJ whole genome shotgun (WGS) entry which is preliminary data.</text>
</comment>
<gene>
    <name evidence="2" type="ORF">CRM82_12825</name>
</gene>
<dbReference type="Proteomes" id="UP000220246">
    <property type="component" value="Unassembled WGS sequence"/>
</dbReference>
<reference evidence="3" key="1">
    <citation type="submission" date="2017-09" db="EMBL/GenBank/DDBJ databases">
        <title>FDA dAtabase for Regulatory Grade micrObial Sequences (FDA-ARGOS): Supporting development and validation of Infectious Disease Dx tests.</title>
        <authorList>
            <person name="Minogue T."/>
            <person name="Wolcott M."/>
            <person name="Wasieloski L."/>
            <person name="Aguilar W."/>
            <person name="Moore D."/>
            <person name="Tallon L."/>
            <person name="Sadzewicz L."/>
            <person name="Ott S."/>
            <person name="Zhao X."/>
            <person name="Nagaraj S."/>
            <person name="Vavikolanu K."/>
            <person name="Aluvathingal J."/>
            <person name="Nadendla S."/>
            <person name="Sichtig H."/>
        </authorList>
    </citation>
    <scope>NUCLEOTIDE SEQUENCE [LARGE SCALE GENOMIC DNA]</scope>
    <source>
        <strain evidence="3">FDAARGOS_394</strain>
    </source>
</reference>
<dbReference type="Pfam" id="PF01584">
    <property type="entry name" value="CheW"/>
    <property type="match status" value="1"/>
</dbReference>
<dbReference type="RefSeq" id="WP_083520330.1">
    <property type="nucleotide sequence ID" value="NZ_PDEA01000001.1"/>
</dbReference>
<dbReference type="STRING" id="1219032.GCA_001515545_01126"/>
<dbReference type="Gene3D" id="2.40.50.180">
    <property type="entry name" value="CheA-289, Domain 4"/>
    <property type="match status" value="1"/>
</dbReference>
<dbReference type="GO" id="GO:0006935">
    <property type="term" value="P:chemotaxis"/>
    <property type="evidence" value="ECO:0007669"/>
    <property type="project" value="InterPro"/>
</dbReference>
<organism evidence="2 3">
    <name type="scientific">Comamonas terrigena</name>
    <dbReference type="NCBI Taxonomy" id="32013"/>
    <lineage>
        <taxon>Bacteria</taxon>
        <taxon>Pseudomonadati</taxon>
        <taxon>Pseudomonadota</taxon>
        <taxon>Betaproteobacteria</taxon>
        <taxon>Burkholderiales</taxon>
        <taxon>Comamonadaceae</taxon>
        <taxon>Comamonas</taxon>
    </lineage>
</organism>
<dbReference type="EMBL" id="PDEA01000001">
    <property type="protein sequence ID" value="PEH89365.1"/>
    <property type="molecule type" value="Genomic_DNA"/>
</dbReference>
<feature type="domain" description="CheW-like" evidence="1">
    <location>
        <begin position="738"/>
        <end position="885"/>
    </location>
</feature>
<proteinExistence type="predicted"/>
<dbReference type="GeneID" id="80801497"/>
<dbReference type="GO" id="GO:0007165">
    <property type="term" value="P:signal transduction"/>
    <property type="evidence" value="ECO:0007669"/>
    <property type="project" value="InterPro"/>
</dbReference>
<dbReference type="Gene3D" id="2.30.30.40">
    <property type="entry name" value="SH3 Domains"/>
    <property type="match status" value="1"/>
</dbReference>
<protein>
    <submittedName>
        <fullName evidence="2">Chemotaxis protein CheW</fullName>
    </submittedName>
</protein>